<dbReference type="PANTHER" id="PTHR30627:SF1">
    <property type="entry name" value="PEPTIDOGLYCAN D,D-TRANSPEPTIDASE FTSI"/>
    <property type="match status" value="1"/>
</dbReference>
<evidence type="ECO:0000313" key="6">
    <source>
        <dbReference type="EMBL" id="CAF2235118.1"/>
    </source>
</evidence>
<dbReference type="Gene3D" id="3.90.1310.10">
    <property type="entry name" value="Penicillin-binding protein 2a (Domain 2)"/>
    <property type="match status" value="1"/>
</dbReference>
<keyword evidence="3" id="KW-0812">Transmembrane</keyword>
<evidence type="ECO:0008006" key="9">
    <source>
        <dbReference type="Google" id="ProtNLM"/>
    </source>
</evidence>
<dbReference type="Proteomes" id="UP000663887">
    <property type="component" value="Unassembled WGS sequence"/>
</dbReference>
<dbReference type="Gene3D" id="3.40.710.10">
    <property type="entry name" value="DD-peptidase/beta-lactamase superfamily"/>
    <property type="match status" value="1"/>
</dbReference>
<dbReference type="SUPFAM" id="SSF56519">
    <property type="entry name" value="Penicillin binding protein dimerisation domain"/>
    <property type="match status" value="1"/>
</dbReference>
<feature type="domain" description="Penicillin-binding protein transpeptidase" evidence="4">
    <location>
        <begin position="306"/>
        <end position="590"/>
    </location>
</feature>
<evidence type="ECO:0000256" key="3">
    <source>
        <dbReference type="SAM" id="Phobius"/>
    </source>
</evidence>
<feature type="transmembrane region" description="Helical" evidence="3">
    <location>
        <begin position="98"/>
        <end position="120"/>
    </location>
</feature>
<dbReference type="GO" id="GO:0005886">
    <property type="term" value="C:plasma membrane"/>
    <property type="evidence" value="ECO:0007669"/>
    <property type="project" value="TreeGrafter"/>
</dbReference>
<dbReference type="InterPro" id="IPR012338">
    <property type="entry name" value="Beta-lactam/transpept-like"/>
</dbReference>
<dbReference type="InterPro" id="IPR050515">
    <property type="entry name" value="Beta-lactam/transpept"/>
</dbReference>
<proteinExistence type="predicted"/>
<evidence type="ECO:0000259" key="4">
    <source>
        <dbReference type="Pfam" id="PF00905"/>
    </source>
</evidence>
<dbReference type="PANTHER" id="PTHR30627">
    <property type="entry name" value="PEPTIDOGLYCAN D,D-TRANSPEPTIDASE"/>
    <property type="match status" value="1"/>
</dbReference>
<dbReference type="AlphaFoldDB" id="A0A817A078"/>
<dbReference type="InterPro" id="IPR005311">
    <property type="entry name" value="PBP_dimer"/>
</dbReference>
<keyword evidence="3" id="KW-1133">Transmembrane helix</keyword>
<evidence type="ECO:0000313" key="7">
    <source>
        <dbReference type="EMBL" id="CAF3907470.1"/>
    </source>
</evidence>
<dbReference type="Proteomes" id="UP000663842">
    <property type="component" value="Unassembled WGS sequence"/>
</dbReference>
<evidence type="ECO:0000256" key="2">
    <source>
        <dbReference type="ARBA" id="ARBA00023136"/>
    </source>
</evidence>
<sequence>MALLKVKHYGPRIVKRTFKKLNAQPKLLQDRAKLNQNILIPFPISNNPNEFLESRLCSCINLRSAVSLLNSLVQFKMGNGIKQIFIWDLSENTIKIRLVIVILGFLLFFGILSIKLIFVASVDSIEASKFLGRTDMFRRDIVDRYGNLLAVNLPVASLYAKPRKVVDSEILAQKLLQVFPELEKRKVLELLNSSKKFVWIKRDISPKQQEDIYNLGIPGLEFEREQKRIYTYGNLLSHVVGYVGRDMEGLAGIEKFFDKMLTTQDEDNYSSNSSLQLSIDVRVQNILAEEIAKTVEKFKAKGAAGIIVDPNNGEIIAMVSNPDFDPHYPGNALGDQLFNMVTQGAYEMGSGMKALTLAIGLDTGIITMNDAYDLSYMKVGKFKLKDYHPVKGWHSIGQIFLQSSNIGVSQIMLEIGKNNLRNYLKKLKLLEKLEIELAERARPLFPPYSRWNDLSLVTMSYGYAISESPAHFIQAMMPLVNGGVMYPLTLLKRKENAPLVGEKIFKETTSKHMRQLMRLVVQEGTGKKAEVKGYYVGGKTGTAEKVIGGKYYKDKRLSSFFGIMPATNPKYIIYVIFDEPHGIKETYNFASAGWTTAPTVGAVLERIAVLYGMNKLEEDDEDVQELMNIDYIIDGRT</sequence>
<gene>
    <name evidence="7" type="ORF">UXM345_LOCUS10885</name>
    <name evidence="6" type="ORF">XDN619_LOCUS34542</name>
</gene>
<dbReference type="EMBL" id="CAJOBF010001057">
    <property type="protein sequence ID" value="CAF3907470.1"/>
    <property type="molecule type" value="Genomic_DNA"/>
</dbReference>
<keyword evidence="2 3" id="KW-0472">Membrane</keyword>
<dbReference type="SUPFAM" id="SSF56601">
    <property type="entry name" value="beta-lactamase/transpeptidase-like"/>
    <property type="match status" value="1"/>
</dbReference>
<comment type="caution">
    <text evidence="6">The sequence shown here is derived from an EMBL/GenBank/DDBJ whole genome shotgun (WGS) entry which is preliminary data.</text>
</comment>
<comment type="subcellular location">
    <subcellularLocation>
        <location evidence="1">Membrane</location>
    </subcellularLocation>
</comment>
<dbReference type="GO" id="GO:0008658">
    <property type="term" value="F:penicillin binding"/>
    <property type="evidence" value="ECO:0007669"/>
    <property type="project" value="InterPro"/>
</dbReference>
<dbReference type="InterPro" id="IPR001460">
    <property type="entry name" value="PCN-bd_Tpept"/>
</dbReference>
<dbReference type="InterPro" id="IPR036138">
    <property type="entry name" value="PBP_dimer_sf"/>
</dbReference>
<reference evidence="6" key="1">
    <citation type="submission" date="2021-02" db="EMBL/GenBank/DDBJ databases">
        <authorList>
            <person name="Nowell W R."/>
        </authorList>
    </citation>
    <scope>NUCLEOTIDE SEQUENCE</scope>
</reference>
<dbReference type="EMBL" id="CAJNRG010017616">
    <property type="protein sequence ID" value="CAF2235118.1"/>
    <property type="molecule type" value="Genomic_DNA"/>
</dbReference>
<dbReference type="Pfam" id="PF00905">
    <property type="entry name" value="Transpeptidase"/>
    <property type="match status" value="1"/>
</dbReference>
<name>A0A817A078_9BILA</name>
<feature type="domain" description="Penicillin-binding protein dimerisation" evidence="5">
    <location>
        <begin position="140"/>
        <end position="264"/>
    </location>
</feature>
<evidence type="ECO:0000256" key="1">
    <source>
        <dbReference type="ARBA" id="ARBA00004370"/>
    </source>
</evidence>
<dbReference type="Pfam" id="PF03717">
    <property type="entry name" value="PBP_dimer"/>
    <property type="match status" value="1"/>
</dbReference>
<evidence type="ECO:0000259" key="5">
    <source>
        <dbReference type="Pfam" id="PF03717"/>
    </source>
</evidence>
<accession>A0A817A078</accession>
<dbReference type="Gene3D" id="3.30.450.330">
    <property type="match status" value="1"/>
</dbReference>
<dbReference type="GO" id="GO:0071555">
    <property type="term" value="P:cell wall organization"/>
    <property type="evidence" value="ECO:0007669"/>
    <property type="project" value="TreeGrafter"/>
</dbReference>
<evidence type="ECO:0000313" key="8">
    <source>
        <dbReference type="Proteomes" id="UP000663887"/>
    </source>
</evidence>
<organism evidence="6 8">
    <name type="scientific">Rotaria magnacalcarata</name>
    <dbReference type="NCBI Taxonomy" id="392030"/>
    <lineage>
        <taxon>Eukaryota</taxon>
        <taxon>Metazoa</taxon>
        <taxon>Spiralia</taxon>
        <taxon>Gnathifera</taxon>
        <taxon>Rotifera</taxon>
        <taxon>Eurotatoria</taxon>
        <taxon>Bdelloidea</taxon>
        <taxon>Philodinida</taxon>
        <taxon>Philodinidae</taxon>
        <taxon>Rotaria</taxon>
    </lineage>
</organism>
<protein>
    <recommendedName>
        <fullName evidence="9">Penicillin-binding protein</fullName>
    </recommendedName>
</protein>